<dbReference type="InterPro" id="IPR050026">
    <property type="entry name" value="PHA_gran_PhaM_N"/>
</dbReference>
<reference evidence="3" key="1">
    <citation type="submission" date="2015-06" db="EMBL/GenBank/DDBJ databases">
        <authorList>
            <person name="Lim Y.L."/>
            <person name="Ee R."/>
            <person name="Yong D."/>
            <person name="How K.Y."/>
            <person name="Yin W.F."/>
            <person name="Chan K.G."/>
        </authorList>
    </citation>
    <scope>NUCLEOTIDE SEQUENCE [LARGE SCALE GENOMIC DNA]</scope>
    <source>
        <strain evidence="3">DSM 25325</strain>
    </source>
</reference>
<accession>A0A0G3EV83</accession>
<keyword evidence="3" id="KW-1185">Reference proteome</keyword>
<dbReference type="NCBIfam" id="NF043076">
    <property type="entry name" value="PHA_gran_PhaM"/>
    <property type="match status" value="1"/>
</dbReference>
<dbReference type="RefSeq" id="WP_047215184.1">
    <property type="nucleotide sequence ID" value="NZ_CP011568.3"/>
</dbReference>
<sequence>MSDASAALPNGFEILQKMWEAFTPPSAFTAPLTQLMENSAPLLSPEELEKRIAEMRAVEQWLTLNVNMLRSTIQAFEVQRATYATLRSFGASFGAAAQGAQPKAHAAPAQDGKSEASAPEQPGGARADGDATSGQSPFAEAASAYAALDPSLWWNAVRDQFEQIAAAAQSASAASSPSTAAKPAAKATTKSAGKKTADKSPRKPAGAA</sequence>
<name>A0A0G3EV83_9BURK</name>
<organism evidence="2 3">
    <name type="scientific">Pandoraea thiooxydans</name>
    <dbReference type="NCBI Taxonomy" id="445709"/>
    <lineage>
        <taxon>Bacteria</taxon>
        <taxon>Pseudomonadati</taxon>
        <taxon>Pseudomonadota</taxon>
        <taxon>Betaproteobacteria</taxon>
        <taxon>Burkholderiales</taxon>
        <taxon>Burkholderiaceae</taxon>
        <taxon>Pandoraea</taxon>
    </lineage>
</organism>
<dbReference type="KEGG" id="ptx:ABW99_14750"/>
<feature type="compositionally biased region" description="Low complexity" evidence="1">
    <location>
        <begin position="165"/>
        <end position="191"/>
    </location>
</feature>
<dbReference type="EMBL" id="CP011568">
    <property type="protein sequence ID" value="AKJ69287.1"/>
    <property type="molecule type" value="Genomic_DNA"/>
</dbReference>
<protein>
    <submittedName>
        <fullName evidence="2">Uncharacterized protein</fullName>
    </submittedName>
</protein>
<dbReference type="AlphaFoldDB" id="A0A0G3EV83"/>
<dbReference type="STRING" id="445709.ABW99_14750"/>
<evidence type="ECO:0000313" key="3">
    <source>
        <dbReference type="Proteomes" id="UP000036700"/>
    </source>
</evidence>
<dbReference type="OrthoDB" id="8566581at2"/>
<evidence type="ECO:0000256" key="1">
    <source>
        <dbReference type="SAM" id="MobiDB-lite"/>
    </source>
</evidence>
<proteinExistence type="predicted"/>
<dbReference type="PATRIC" id="fig|445709.3.peg.3122"/>
<evidence type="ECO:0000313" key="2">
    <source>
        <dbReference type="EMBL" id="AKJ69287.1"/>
    </source>
</evidence>
<gene>
    <name evidence="2" type="ORF">ABW99_14750</name>
</gene>
<feature type="region of interest" description="Disordered" evidence="1">
    <location>
        <begin position="165"/>
        <end position="208"/>
    </location>
</feature>
<feature type="compositionally biased region" description="Low complexity" evidence="1">
    <location>
        <begin position="100"/>
        <end position="110"/>
    </location>
</feature>
<feature type="region of interest" description="Disordered" evidence="1">
    <location>
        <begin position="100"/>
        <end position="136"/>
    </location>
</feature>
<dbReference type="Proteomes" id="UP000036700">
    <property type="component" value="Chromosome"/>
</dbReference>